<dbReference type="InterPro" id="IPR029058">
    <property type="entry name" value="AB_hydrolase_fold"/>
</dbReference>
<organism evidence="2 3">
    <name type="scientific">Tropicibacter oceani</name>
    <dbReference type="NCBI Taxonomy" id="3058420"/>
    <lineage>
        <taxon>Bacteria</taxon>
        <taxon>Pseudomonadati</taxon>
        <taxon>Pseudomonadota</taxon>
        <taxon>Alphaproteobacteria</taxon>
        <taxon>Rhodobacterales</taxon>
        <taxon>Roseobacteraceae</taxon>
        <taxon>Tropicibacter</taxon>
    </lineage>
</organism>
<sequence>MQAHIPGFTARVATPNGVAIAYESGGNGPPLLLLHGFPQTRAMWAQIAPVLAQDFTVIAADLRGYGDSGKPKGLRHYSFREMAADITALMAQLGFDRFHLVGHDRGGRTAHRLALDAPEAVQSLTVMDIVPTHLLLNDLTMGVAKAYYHWFYMAQPEPFPERMIGADPDHFYESCLLGWGAAQLSDFDPSQLQAYRSAWRDPETIRAMCDDYRAAIEVDFALDAADLGRQVQCPALVMYGADGAMAQAYDVPATWSDRLARMQKAAVPGGHFFPDQHPAQTAQHLRDFLLPLA</sequence>
<proteinExistence type="predicted"/>
<gene>
    <name evidence="2" type="ORF">QF118_02100</name>
</gene>
<keyword evidence="3" id="KW-1185">Reference proteome</keyword>
<protein>
    <submittedName>
        <fullName evidence="2">Alpha/beta hydrolase</fullName>
    </submittedName>
</protein>
<dbReference type="InterPro" id="IPR000639">
    <property type="entry name" value="Epox_hydrolase-like"/>
</dbReference>
<dbReference type="InterPro" id="IPR000073">
    <property type="entry name" value="AB_hydrolase_1"/>
</dbReference>
<dbReference type="GO" id="GO:0016787">
    <property type="term" value="F:hydrolase activity"/>
    <property type="evidence" value="ECO:0007669"/>
    <property type="project" value="UniProtKB-KW"/>
</dbReference>
<evidence type="ECO:0000313" key="3">
    <source>
        <dbReference type="Proteomes" id="UP001241605"/>
    </source>
</evidence>
<evidence type="ECO:0000259" key="1">
    <source>
        <dbReference type="Pfam" id="PF00561"/>
    </source>
</evidence>
<feature type="domain" description="AB hydrolase-1" evidence="1">
    <location>
        <begin position="29"/>
        <end position="278"/>
    </location>
</feature>
<keyword evidence="2" id="KW-0378">Hydrolase</keyword>
<evidence type="ECO:0000313" key="2">
    <source>
        <dbReference type="EMBL" id="WGW04357.1"/>
    </source>
</evidence>
<dbReference type="PANTHER" id="PTHR43798">
    <property type="entry name" value="MONOACYLGLYCEROL LIPASE"/>
    <property type="match status" value="1"/>
</dbReference>
<dbReference type="Gene3D" id="3.40.50.1820">
    <property type="entry name" value="alpha/beta hydrolase"/>
    <property type="match status" value="1"/>
</dbReference>
<accession>A0ABY8QI92</accession>
<dbReference type="PRINTS" id="PR00412">
    <property type="entry name" value="EPOXHYDRLASE"/>
</dbReference>
<dbReference type="RefSeq" id="WP_282300989.1">
    <property type="nucleotide sequence ID" value="NZ_CP124616.1"/>
</dbReference>
<dbReference type="Pfam" id="PF00561">
    <property type="entry name" value="Abhydrolase_1"/>
    <property type="match status" value="1"/>
</dbReference>
<dbReference type="Proteomes" id="UP001241605">
    <property type="component" value="Chromosome"/>
</dbReference>
<dbReference type="EMBL" id="CP124616">
    <property type="protein sequence ID" value="WGW04357.1"/>
    <property type="molecule type" value="Genomic_DNA"/>
</dbReference>
<dbReference type="InterPro" id="IPR050266">
    <property type="entry name" value="AB_hydrolase_sf"/>
</dbReference>
<name>A0ABY8QI92_9RHOB</name>
<dbReference type="SUPFAM" id="SSF53474">
    <property type="entry name" value="alpha/beta-Hydrolases"/>
    <property type="match status" value="1"/>
</dbReference>
<dbReference type="PRINTS" id="PR00111">
    <property type="entry name" value="ABHYDROLASE"/>
</dbReference>
<reference evidence="2 3" key="1">
    <citation type="submission" date="2023-05" db="EMBL/GenBank/DDBJ databases">
        <title>YMD87, complete Genome.</title>
        <authorList>
            <person name="Zhang J."/>
            <person name="Xu X."/>
        </authorList>
    </citation>
    <scope>NUCLEOTIDE SEQUENCE [LARGE SCALE GENOMIC DNA]</scope>
    <source>
        <strain evidence="2 3">YMD87</strain>
    </source>
</reference>
<dbReference type="PANTHER" id="PTHR43798:SF33">
    <property type="entry name" value="HYDROLASE, PUTATIVE (AFU_ORTHOLOGUE AFUA_2G14860)-RELATED"/>
    <property type="match status" value="1"/>
</dbReference>